<dbReference type="InterPro" id="IPR005144">
    <property type="entry name" value="ATP-cone_dom"/>
</dbReference>
<dbReference type="InterPro" id="IPR008926">
    <property type="entry name" value="RNR_R1-su_N"/>
</dbReference>
<dbReference type="SUPFAM" id="SSF48168">
    <property type="entry name" value="R1 subunit of ribonucleotide reductase, N-terminal domain"/>
    <property type="match status" value="1"/>
</dbReference>
<evidence type="ECO:0000256" key="2">
    <source>
        <dbReference type="ARBA" id="ARBA00012274"/>
    </source>
</evidence>
<keyword evidence="4 10" id="KW-0547">Nucleotide-binding</keyword>
<gene>
    <name evidence="13" type="ORF">ILEXP_LOCUS27249</name>
</gene>
<dbReference type="EC" id="1.17.4.1" evidence="2 11"/>
<dbReference type="GO" id="GO:0009263">
    <property type="term" value="P:deoxyribonucleotide biosynthetic process"/>
    <property type="evidence" value="ECO:0007669"/>
    <property type="project" value="UniProtKB-KW"/>
</dbReference>
<dbReference type="SUPFAM" id="SSF51998">
    <property type="entry name" value="PFL-like glycyl radical enzymes"/>
    <property type="match status" value="1"/>
</dbReference>
<dbReference type="Proteomes" id="UP001642360">
    <property type="component" value="Unassembled WGS sequence"/>
</dbReference>
<organism evidence="13 14">
    <name type="scientific">Ilex paraguariensis</name>
    <name type="common">yerba mate</name>
    <dbReference type="NCBI Taxonomy" id="185542"/>
    <lineage>
        <taxon>Eukaryota</taxon>
        <taxon>Viridiplantae</taxon>
        <taxon>Streptophyta</taxon>
        <taxon>Embryophyta</taxon>
        <taxon>Tracheophyta</taxon>
        <taxon>Spermatophyta</taxon>
        <taxon>Magnoliopsida</taxon>
        <taxon>eudicotyledons</taxon>
        <taxon>Gunneridae</taxon>
        <taxon>Pentapetalae</taxon>
        <taxon>asterids</taxon>
        <taxon>campanulids</taxon>
        <taxon>Aquifoliales</taxon>
        <taxon>Aquifoliaceae</taxon>
        <taxon>Ilex</taxon>
    </lineage>
</organism>
<evidence type="ECO:0000313" key="13">
    <source>
        <dbReference type="EMBL" id="CAK9158591.1"/>
    </source>
</evidence>
<dbReference type="Gene3D" id="3.20.70.20">
    <property type="match status" value="1"/>
</dbReference>
<evidence type="ECO:0000256" key="7">
    <source>
        <dbReference type="ARBA" id="ARBA00023116"/>
    </source>
</evidence>
<dbReference type="InterPro" id="IPR000788">
    <property type="entry name" value="RNR_lg_C"/>
</dbReference>
<dbReference type="PANTHER" id="PTHR11573">
    <property type="entry name" value="RIBONUCLEOSIDE-DIPHOSPHATE REDUCTASE LARGE CHAIN"/>
    <property type="match status" value="1"/>
</dbReference>
<keyword evidence="5 10" id="KW-0067">ATP-binding</keyword>
<evidence type="ECO:0000256" key="1">
    <source>
        <dbReference type="ARBA" id="ARBA00010406"/>
    </source>
</evidence>
<dbReference type="InterPro" id="IPR013509">
    <property type="entry name" value="RNR_lsu_N"/>
</dbReference>
<evidence type="ECO:0000313" key="14">
    <source>
        <dbReference type="Proteomes" id="UP001642360"/>
    </source>
</evidence>
<evidence type="ECO:0000256" key="11">
    <source>
        <dbReference type="RuleBase" id="RU003410"/>
    </source>
</evidence>
<keyword evidence="6 11" id="KW-0560">Oxidoreductase</keyword>
<dbReference type="EMBL" id="CAUOFW020003214">
    <property type="protein sequence ID" value="CAK9158591.1"/>
    <property type="molecule type" value="Genomic_DNA"/>
</dbReference>
<dbReference type="GO" id="GO:0005524">
    <property type="term" value="F:ATP binding"/>
    <property type="evidence" value="ECO:0007669"/>
    <property type="project" value="UniProtKB-UniRule"/>
</dbReference>
<name>A0ABC8SRR1_9AQUA</name>
<dbReference type="FunFam" id="3.20.70.20:FF:000001">
    <property type="entry name" value="Ribonucleoside-diphosphate reductase"/>
    <property type="match status" value="1"/>
</dbReference>
<sequence length="810" mass="91582">MYVVKRDGRQEAVHFDKITARLKKLSYGLSIEHCDPVLVSQKVCAGVYKGVTTSQLDELAAETAAAMTANHPDYACLAARIVVSNLHKNTKKSFSETIKDMYYHISERSGQKAPLIADDVYEIIMKNAACLDSEIIYDRDFDYDYFGFKTLERSYLLKVQGKVVERPQHMLMRVAVGIHKEDIESVIRTYHLLSQRWFTHASPTLFNAGTPRPQLSSCFLVCMKEDSIEGIYDTLKECAVISKSAGGIGVSVHNIRATSSYIRGTNGASNGIVPMLRVFNDTARYVDQGGGKRKGAFAVYLEPWHADIFEFLDLRKNHGKEEHRARDLFYALWVPDLFMERVQSNGHWSLFCPNEAPGLADCWGEEFEKLYTKYEREGKAKKVVQAQNIWFEILKAQIETGTLYMLFKDTCNRKSNQQNLGTIKSSNLCTEIIEYSSPTETAVCNLASIALPRYVREKGVPMESQPSKLVGSRGSKNRYFDFDKLAEVTAIVTTNLNKIIDVNYYPVETAKRSNMRHRPIGIGVQGLADTFILLGMPFDSEEAQQLNKDIFETIYYQALKASSELAAKEGPYETYVGSPMSKGITQPDMWGVTPSNRWDWDALRGMIATNGVRNSLLVAPMPTASTSQILGNNECFEPYTSNIYSRRVLSGEFVVVNKHLLHDLTEMGLWSPALKNRIIYEDGSVQKIPEIPDELKEIYKTVWEIKQRMLVDMAADRGCYIDQSQSLNIHMDQPNFGKLTSLHFHAWSKGLKTGMYYLRSRAAADAIKFTVDTTMLKEKTKMVDDDDNTKMAQVGHGFRKCDDHTINGES</sequence>
<keyword evidence="8" id="KW-1015">Disulfide bond</keyword>
<evidence type="ECO:0000256" key="5">
    <source>
        <dbReference type="ARBA" id="ARBA00022840"/>
    </source>
</evidence>
<dbReference type="CDD" id="cd01679">
    <property type="entry name" value="RNR_I"/>
    <property type="match status" value="1"/>
</dbReference>
<dbReference type="InterPro" id="IPR039718">
    <property type="entry name" value="Rrm1"/>
</dbReference>
<protein>
    <recommendedName>
        <fullName evidence="2 11">Ribonucleoside-diphosphate reductase</fullName>
        <ecNumber evidence="2 11">1.17.4.1</ecNumber>
    </recommendedName>
</protein>
<comment type="catalytic activity">
    <reaction evidence="9 11">
        <text>a 2'-deoxyribonucleoside 5'-diphosphate + [thioredoxin]-disulfide + H2O = a ribonucleoside 5'-diphosphate + [thioredoxin]-dithiol</text>
        <dbReference type="Rhea" id="RHEA:23252"/>
        <dbReference type="Rhea" id="RHEA-COMP:10698"/>
        <dbReference type="Rhea" id="RHEA-COMP:10700"/>
        <dbReference type="ChEBI" id="CHEBI:15377"/>
        <dbReference type="ChEBI" id="CHEBI:29950"/>
        <dbReference type="ChEBI" id="CHEBI:50058"/>
        <dbReference type="ChEBI" id="CHEBI:57930"/>
        <dbReference type="ChEBI" id="CHEBI:73316"/>
        <dbReference type="EC" id="1.17.4.1"/>
    </reaction>
</comment>
<comment type="caution">
    <text evidence="13">The sequence shown here is derived from an EMBL/GenBank/DDBJ whole genome shotgun (WGS) entry which is preliminary data.</text>
</comment>
<dbReference type="PROSITE" id="PS51161">
    <property type="entry name" value="ATP_CONE"/>
    <property type="match status" value="1"/>
</dbReference>
<evidence type="ECO:0000256" key="6">
    <source>
        <dbReference type="ARBA" id="ARBA00023002"/>
    </source>
</evidence>
<dbReference type="Pfam" id="PF02867">
    <property type="entry name" value="Ribonuc_red_lgC"/>
    <property type="match status" value="1"/>
</dbReference>
<evidence type="ECO:0000259" key="12">
    <source>
        <dbReference type="PROSITE" id="PS51161"/>
    </source>
</evidence>
<comment type="similarity">
    <text evidence="1 11">Belongs to the ribonucleoside diphosphate reductase large chain family.</text>
</comment>
<comment type="function">
    <text evidence="11">Provides the precursors necessary for DNA synthesis. Catalyzes the biosynthesis of deoxyribonucleotides from the corresponding ribonucleotides.</text>
</comment>
<dbReference type="InterPro" id="IPR013346">
    <property type="entry name" value="NrdE_NrdA_C"/>
</dbReference>
<dbReference type="NCBIfam" id="TIGR02506">
    <property type="entry name" value="NrdE_NrdA"/>
    <property type="match status" value="1"/>
</dbReference>
<keyword evidence="3" id="KW-0021">Allosteric enzyme</keyword>
<evidence type="ECO:0000256" key="10">
    <source>
        <dbReference type="PROSITE-ProRule" id="PRU00492"/>
    </source>
</evidence>
<dbReference type="PROSITE" id="PS00089">
    <property type="entry name" value="RIBORED_LARGE"/>
    <property type="match status" value="1"/>
</dbReference>
<proteinExistence type="inferred from homology"/>
<evidence type="ECO:0000256" key="8">
    <source>
        <dbReference type="ARBA" id="ARBA00023157"/>
    </source>
</evidence>
<evidence type="ECO:0000256" key="4">
    <source>
        <dbReference type="ARBA" id="ARBA00022741"/>
    </source>
</evidence>
<reference evidence="13 14" key="1">
    <citation type="submission" date="2024-02" db="EMBL/GenBank/DDBJ databases">
        <authorList>
            <person name="Vignale AGUSTIN F."/>
            <person name="Sosa J E."/>
            <person name="Modenutti C."/>
        </authorList>
    </citation>
    <scope>NUCLEOTIDE SEQUENCE [LARGE SCALE GENOMIC DNA]</scope>
</reference>
<keyword evidence="7 11" id="KW-0215">Deoxyribonucleotide synthesis</keyword>
<evidence type="ECO:0000256" key="3">
    <source>
        <dbReference type="ARBA" id="ARBA00022533"/>
    </source>
</evidence>
<dbReference type="Pfam" id="PF03477">
    <property type="entry name" value="ATP-cone"/>
    <property type="match status" value="1"/>
</dbReference>
<dbReference type="PANTHER" id="PTHR11573:SF6">
    <property type="entry name" value="RIBONUCLEOSIDE-DIPHOSPHATE REDUCTASE LARGE SUBUNIT"/>
    <property type="match status" value="1"/>
</dbReference>
<keyword evidence="14" id="KW-1185">Reference proteome</keyword>
<dbReference type="GO" id="GO:0004748">
    <property type="term" value="F:ribonucleoside-diphosphate reductase activity, thioredoxin disulfide as acceptor"/>
    <property type="evidence" value="ECO:0007669"/>
    <property type="project" value="UniProtKB-EC"/>
</dbReference>
<dbReference type="PRINTS" id="PR01183">
    <property type="entry name" value="RIBORDTASEM1"/>
</dbReference>
<accession>A0ABC8SRR1</accession>
<dbReference type="Pfam" id="PF00317">
    <property type="entry name" value="Ribonuc_red_lgN"/>
    <property type="match status" value="1"/>
</dbReference>
<dbReference type="AlphaFoldDB" id="A0ABC8SRR1"/>
<feature type="domain" description="ATP-cone" evidence="12">
    <location>
        <begin position="1"/>
        <end position="92"/>
    </location>
</feature>
<evidence type="ECO:0000256" key="9">
    <source>
        <dbReference type="ARBA" id="ARBA00047754"/>
    </source>
</evidence>